<evidence type="ECO:0000256" key="1">
    <source>
        <dbReference type="ARBA" id="ARBA00038248"/>
    </source>
</evidence>
<evidence type="ECO:0000313" key="3">
    <source>
        <dbReference type="EMBL" id="MCS3710526.1"/>
    </source>
</evidence>
<dbReference type="Gene3D" id="1.20.120.330">
    <property type="entry name" value="Nucleotidyltransferases domain 2"/>
    <property type="match status" value="1"/>
</dbReference>
<dbReference type="EMBL" id="JANUAE010000007">
    <property type="protein sequence ID" value="MCS3710526.1"/>
    <property type="molecule type" value="Genomic_DNA"/>
</dbReference>
<evidence type="ECO:0000313" key="4">
    <source>
        <dbReference type="Proteomes" id="UP001155057"/>
    </source>
</evidence>
<dbReference type="InterPro" id="IPR007842">
    <property type="entry name" value="HEPN_dom"/>
</dbReference>
<accession>A0A9X2UEU3</accession>
<dbReference type="Pfam" id="PF05168">
    <property type="entry name" value="HEPN"/>
    <property type="match status" value="1"/>
</dbReference>
<reference evidence="3" key="1">
    <citation type="submission" date="2022-08" db="EMBL/GenBank/DDBJ databases">
        <title>Genomic Encyclopedia of Type Strains, Phase V (KMG-V): Genome sequencing to study the core and pangenomes of soil and plant-associated prokaryotes.</title>
        <authorList>
            <person name="Whitman W."/>
        </authorList>
    </citation>
    <scope>NUCLEOTIDE SEQUENCE</scope>
    <source>
        <strain evidence="3">SP3049</strain>
    </source>
</reference>
<dbReference type="GeneID" id="83726896"/>
<dbReference type="RefSeq" id="WP_112902689.1">
    <property type="nucleotide sequence ID" value="NZ_CALTRY010000012.1"/>
</dbReference>
<dbReference type="PANTHER" id="PTHR36565">
    <property type="entry name" value="UPF0332 PROTEIN TM_1000"/>
    <property type="match status" value="1"/>
</dbReference>
<proteinExistence type="inferred from homology"/>
<name>A0A9X2UEU3_9BACT</name>
<comment type="similarity">
    <text evidence="1">Belongs to the UPF0332 family.</text>
</comment>
<gene>
    <name evidence="3" type="ORF">GGP61_002139</name>
</gene>
<feature type="domain" description="HEPN" evidence="2">
    <location>
        <begin position="4"/>
        <end position="111"/>
    </location>
</feature>
<comment type="caution">
    <text evidence="3">The sequence shown here is derived from an EMBL/GenBank/DDBJ whole genome shotgun (WGS) entry which is preliminary data.</text>
</comment>
<sequence>MSEVQERLQTARRRLDAAQCLHRNEFESDAINRLYFGVLESARALLLLRDLTPKTHKGTGMKLGQHFRNDVEVGLLTKLRQNREEADYDLWNPSSDEVEMWLGRADEFVDASAHIVGRE</sequence>
<dbReference type="AlphaFoldDB" id="A0A9X2UEU3"/>
<dbReference type="InterPro" id="IPR052226">
    <property type="entry name" value="UPF0332_toxin"/>
</dbReference>
<dbReference type="Proteomes" id="UP001155057">
    <property type="component" value="Unassembled WGS sequence"/>
</dbReference>
<dbReference type="PANTHER" id="PTHR36565:SF1">
    <property type="entry name" value="UPF0332 PROTEIN TM_1000"/>
    <property type="match status" value="1"/>
</dbReference>
<organism evidence="3 4">
    <name type="scientific">Salinibacter ruber</name>
    <dbReference type="NCBI Taxonomy" id="146919"/>
    <lineage>
        <taxon>Bacteria</taxon>
        <taxon>Pseudomonadati</taxon>
        <taxon>Rhodothermota</taxon>
        <taxon>Rhodothermia</taxon>
        <taxon>Rhodothermales</taxon>
        <taxon>Salinibacteraceae</taxon>
        <taxon>Salinibacter</taxon>
    </lineage>
</organism>
<evidence type="ECO:0000259" key="2">
    <source>
        <dbReference type="Pfam" id="PF05168"/>
    </source>
</evidence>
<protein>
    <submittedName>
        <fullName evidence="3">Uncharacterized protein (UPF0332 family)</fullName>
    </submittedName>
</protein>